<name>A0A3D2X3B6_9FIRM</name>
<comment type="caution">
    <text evidence="1">The sequence shown here is derived from an EMBL/GenBank/DDBJ whole genome shotgun (WGS) entry which is preliminary data.</text>
</comment>
<sequence length="662" mass="73792">MKNLKKVILFSITIVFIMFYPGQEIHAAKNYKTSVKLDGSDIYDPDRTIDKCIISYICSDLEIRNYDDIVLIDKKVQSREIYVDYTARFKNTGLEDDYSYITVNGNYGDEELEEQIKKVLSEVENDIEEIIDIDYEIQSVVYEITYQFYEEPDPSKDVVTKEGFVLRDATTLVKYQGSAKNVVIPKGVTVILEGAFLDCTQITSIKVPQGVTKIGDKAFRGCTKLKTISLPEGLVSIGEYAFDSCESLTEVKIPKGVTKISSMIFYDCIKLTSVSIPDGVTLIGDNAFNGCISLKSIEIPDSVTVLEMRAFIDCESLTSIKIPDGVTNIPEQLFLGCYKLKKVNIPEGVTLIGIRAFESCKSLTSIYLPKSVTFIGHYAFRECYKLQTVNIPKGVTKINYYTFSSCRELTNIEIPNSVTEIDSLAFSNCNFKSIVIPKTVKIIGRGAFAGNPLTSVIIENGVEVIGEDAFFNCNDLKSIYIPYSVTTIGKFAFVCENLKKITIANPWCELFEYKYENIFCDQTLDVIPKGVKIHGYLGSTANELSTLLGLPFVKIDKTEMDYPELKNKPVIKIKGVKSSYTLGIGKELKIPYTIENAGEKKAVVTGGDYETEISDGLSLVTEVTKIQNVTQKYVIIKGVNKGKATIQIRVGAVTKEFKVNVK</sequence>
<dbReference type="AlphaFoldDB" id="A0A3D2X3B6"/>
<reference evidence="1 2" key="1">
    <citation type="journal article" date="2018" name="Nat. Biotechnol.">
        <title>A standardized bacterial taxonomy based on genome phylogeny substantially revises the tree of life.</title>
        <authorList>
            <person name="Parks D.H."/>
            <person name="Chuvochina M."/>
            <person name="Waite D.W."/>
            <person name="Rinke C."/>
            <person name="Skarshewski A."/>
            <person name="Chaumeil P.A."/>
            <person name="Hugenholtz P."/>
        </authorList>
    </citation>
    <scope>NUCLEOTIDE SEQUENCE [LARGE SCALE GENOMIC DNA]</scope>
    <source>
        <strain evidence="1">UBA11728</strain>
    </source>
</reference>
<dbReference type="InterPro" id="IPR053139">
    <property type="entry name" value="Surface_bspA-like"/>
</dbReference>
<accession>A0A3D2X3B6</accession>
<dbReference type="PANTHER" id="PTHR45661:SF3">
    <property type="entry name" value="IG-LIKE DOMAIN-CONTAINING PROTEIN"/>
    <property type="match status" value="1"/>
</dbReference>
<proteinExistence type="predicted"/>
<dbReference type="InterPro" id="IPR026906">
    <property type="entry name" value="LRR_5"/>
</dbReference>
<evidence type="ECO:0000313" key="2">
    <source>
        <dbReference type="Proteomes" id="UP000262969"/>
    </source>
</evidence>
<dbReference type="InterPro" id="IPR032675">
    <property type="entry name" value="LRR_dom_sf"/>
</dbReference>
<protein>
    <submittedName>
        <fullName evidence="1">Uncharacterized protein</fullName>
    </submittedName>
</protein>
<dbReference type="Proteomes" id="UP000262969">
    <property type="component" value="Unassembled WGS sequence"/>
</dbReference>
<dbReference type="Pfam" id="PF13306">
    <property type="entry name" value="LRR_5"/>
    <property type="match status" value="1"/>
</dbReference>
<dbReference type="PANTHER" id="PTHR45661">
    <property type="entry name" value="SURFACE ANTIGEN"/>
    <property type="match status" value="1"/>
</dbReference>
<dbReference type="EMBL" id="DPVV01000111">
    <property type="protein sequence ID" value="HCL01394.1"/>
    <property type="molecule type" value="Genomic_DNA"/>
</dbReference>
<evidence type="ECO:0000313" key="1">
    <source>
        <dbReference type="EMBL" id="HCL01394.1"/>
    </source>
</evidence>
<dbReference type="SUPFAM" id="SSF52058">
    <property type="entry name" value="L domain-like"/>
    <property type="match status" value="1"/>
</dbReference>
<gene>
    <name evidence="1" type="ORF">DHW61_03100</name>
</gene>
<organism evidence="1 2">
    <name type="scientific">Lachnoclostridium phytofermentans</name>
    <dbReference type="NCBI Taxonomy" id="66219"/>
    <lineage>
        <taxon>Bacteria</taxon>
        <taxon>Bacillati</taxon>
        <taxon>Bacillota</taxon>
        <taxon>Clostridia</taxon>
        <taxon>Lachnospirales</taxon>
        <taxon>Lachnospiraceae</taxon>
    </lineage>
</organism>
<dbReference type="Gene3D" id="3.80.10.10">
    <property type="entry name" value="Ribonuclease Inhibitor"/>
    <property type="match status" value="3"/>
</dbReference>